<dbReference type="EMBL" id="OZ034835">
    <property type="protein sequence ID" value="CAL1677214.1"/>
    <property type="molecule type" value="Genomic_DNA"/>
</dbReference>
<reference evidence="1" key="1">
    <citation type="submission" date="2024-04" db="EMBL/GenBank/DDBJ databases">
        <authorList>
            <consortium name="Molecular Ecology Group"/>
        </authorList>
    </citation>
    <scope>NUCLEOTIDE SEQUENCE</scope>
</reference>
<evidence type="ECO:0000313" key="1">
    <source>
        <dbReference type="EMBL" id="CAL1677214.1"/>
    </source>
</evidence>
<evidence type="ECO:0000313" key="2">
    <source>
        <dbReference type="Proteomes" id="UP001497644"/>
    </source>
</evidence>
<keyword evidence="2" id="KW-1185">Reference proteome</keyword>
<dbReference type="AlphaFoldDB" id="A0AAV2NAZ8"/>
<protein>
    <submittedName>
        <fullName evidence="1">Uncharacterized protein</fullName>
    </submittedName>
</protein>
<proteinExistence type="predicted"/>
<dbReference type="Proteomes" id="UP001497644">
    <property type="component" value="Chromosome 12"/>
</dbReference>
<organism evidence="1 2">
    <name type="scientific">Lasius platythorax</name>
    <dbReference type="NCBI Taxonomy" id="488582"/>
    <lineage>
        <taxon>Eukaryota</taxon>
        <taxon>Metazoa</taxon>
        <taxon>Ecdysozoa</taxon>
        <taxon>Arthropoda</taxon>
        <taxon>Hexapoda</taxon>
        <taxon>Insecta</taxon>
        <taxon>Pterygota</taxon>
        <taxon>Neoptera</taxon>
        <taxon>Endopterygota</taxon>
        <taxon>Hymenoptera</taxon>
        <taxon>Apocrita</taxon>
        <taxon>Aculeata</taxon>
        <taxon>Formicoidea</taxon>
        <taxon>Formicidae</taxon>
        <taxon>Formicinae</taxon>
        <taxon>Lasius</taxon>
        <taxon>Lasius</taxon>
    </lineage>
</organism>
<accession>A0AAV2NAZ8</accession>
<gene>
    <name evidence="1" type="ORF">LPLAT_LOCUS3267</name>
</gene>
<sequence length="89" mass="10133">MEGKKSEKAKVCWTRRCPKALFPRISIIIARLAIQVRVCRTYTYTYDFVKSSDFTKSRSSHPEDGYVRSFSAVLELPGGKEGYDTEFAG</sequence>
<name>A0AAV2NAZ8_9HYME</name>